<dbReference type="EMBL" id="JXTB01000688">
    <property type="protein sequence ID" value="PON33982.1"/>
    <property type="molecule type" value="Genomic_DNA"/>
</dbReference>
<reference evidence="3" key="1">
    <citation type="submission" date="2016-06" db="EMBL/GenBank/DDBJ databases">
        <title>Parallel loss of symbiosis genes in relatives of nitrogen-fixing non-legume Parasponia.</title>
        <authorList>
            <person name="Van Velzen R."/>
            <person name="Holmer R."/>
            <person name="Bu F."/>
            <person name="Rutten L."/>
            <person name="Van Zeijl A."/>
            <person name="Liu W."/>
            <person name="Santuari L."/>
            <person name="Cao Q."/>
            <person name="Sharma T."/>
            <person name="Shen D."/>
            <person name="Roswanjaya Y."/>
            <person name="Wardhani T."/>
            <person name="Kalhor M.S."/>
            <person name="Jansen J."/>
            <person name="Van den Hoogen J."/>
            <person name="Gungor B."/>
            <person name="Hartog M."/>
            <person name="Hontelez J."/>
            <person name="Verver J."/>
            <person name="Yang W.-C."/>
            <person name="Schijlen E."/>
            <person name="Repin R."/>
            <person name="Schilthuizen M."/>
            <person name="Schranz E."/>
            <person name="Heidstra R."/>
            <person name="Miyata K."/>
            <person name="Fedorova E."/>
            <person name="Kohlen W."/>
            <person name="Bisseling T."/>
            <person name="Smit S."/>
            <person name="Geurts R."/>
        </authorList>
    </citation>
    <scope>NUCLEOTIDE SEQUENCE [LARGE SCALE GENOMIC DNA]</scope>
    <source>
        <strain evidence="3">cv. WU1-14</strain>
    </source>
</reference>
<sequence length="68" mass="7671">MSSRASLEQELARLPGGGRDGGDLRPMQGDLMNLWWRRHCGRVITFRRCCPSTNRNRSSTPLPEEVAS</sequence>
<name>A0A2P5ABR6_PARAD</name>
<accession>A0A2P5ABR6</accession>
<dbReference type="Proteomes" id="UP000237105">
    <property type="component" value="Unassembled WGS sequence"/>
</dbReference>
<evidence type="ECO:0000256" key="1">
    <source>
        <dbReference type="SAM" id="MobiDB-lite"/>
    </source>
</evidence>
<comment type="caution">
    <text evidence="2">The sequence shown here is derived from an EMBL/GenBank/DDBJ whole genome shotgun (WGS) entry which is preliminary data.</text>
</comment>
<dbReference type="AlphaFoldDB" id="A0A2P5ABR6"/>
<organism evidence="2 3">
    <name type="scientific">Parasponia andersonii</name>
    <name type="common">Sponia andersonii</name>
    <dbReference type="NCBI Taxonomy" id="3476"/>
    <lineage>
        <taxon>Eukaryota</taxon>
        <taxon>Viridiplantae</taxon>
        <taxon>Streptophyta</taxon>
        <taxon>Embryophyta</taxon>
        <taxon>Tracheophyta</taxon>
        <taxon>Spermatophyta</taxon>
        <taxon>Magnoliopsida</taxon>
        <taxon>eudicotyledons</taxon>
        <taxon>Gunneridae</taxon>
        <taxon>Pentapetalae</taxon>
        <taxon>rosids</taxon>
        <taxon>fabids</taxon>
        <taxon>Rosales</taxon>
        <taxon>Cannabaceae</taxon>
        <taxon>Parasponia</taxon>
    </lineage>
</organism>
<feature type="region of interest" description="Disordered" evidence="1">
    <location>
        <begin position="1"/>
        <end position="25"/>
    </location>
</feature>
<protein>
    <submittedName>
        <fullName evidence="2">Uncharacterized protein</fullName>
    </submittedName>
</protein>
<proteinExistence type="predicted"/>
<gene>
    <name evidence="2" type="ORF">PanWU01x14_348200</name>
</gene>
<evidence type="ECO:0000313" key="3">
    <source>
        <dbReference type="Proteomes" id="UP000237105"/>
    </source>
</evidence>
<evidence type="ECO:0000313" key="2">
    <source>
        <dbReference type="EMBL" id="PON33982.1"/>
    </source>
</evidence>
<keyword evidence="3" id="KW-1185">Reference proteome</keyword>